<dbReference type="NCBIfam" id="TIGR00081">
    <property type="entry name" value="purC"/>
    <property type="match status" value="1"/>
</dbReference>
<evidence type="ECO:0000259" key="12">
    <source>
        <dbReference type="Pfam" id="PF01259"/>
    </source>
</evidence>
<accession>A0ABZ2MUK2</accession>
<gene>
    <name evidence="11 13" type="primary">purC</name>
    <name evidence="13" type="ORF">WCV66_01760</name>
</gene>
<dbReference type="PROSITE" id="PS01057">
    <property type="entry name" value="SAICAR_SYNTHETASE_1"/>
    <property type="match status" value="1"/>
</dbReference>
<evidence type="ECO:0000256" key="7">
    <source>
        <dbReference type="ARBA" id="ARBA00022755"/>
    </source>
</evidence>
<evidence type="ECO:0000256" key="9">
    <source>
        <dbReference type="ARBA" id="ARBA00030409"/>
    </source>
</evidence>
<reference evidence="13 14" key="1">
    <citation type="submission" date="2024-02" db="EMBL/GenBank/DDBJ databases">
        <title>Seven novel Bacillus-like species.</title>
        <authorList>
            <person name="Liu G."/>
        </authorList>
    </citation>
    <scope>NUCLEOTIDE SEQUENCE [LARGE SCALE GENOMIC DNA]</scope>
    <source>
        <strain evidence="13 14">FJAT-53654</strain>
    </source>
</reference>
<dbReference type="CDD" id="cd01415">
    <property type="entry name" value="SAICAR_synt_PurC"/>
    <property type="match status" value="1"/>
</dbReference>
<proteinExistence type="inferred from homology"/>
<comment type="similarity">
    <text evidence="2 11">Belongs to the SAICAR synthetase family.</text>
</comment>
<dbReference type="PANTHER" id="PTHR43599:SF3">
    <property type="entry name" value="SI:DKEY-6E2.2"/>
    <property type="match status" value="1"/>
</dbReference>
<evidence type="ECO:0000256" key="2">
    <source>
        <dbReference type="ARBA" id="ARBA00010190"/>
    </source>
</evidence>
<dbReference type="Gene3D" id="3.30.200.20">
    <property type="entry name" value="Phosphorylase Kinase, domain 1"/>
    <property type="match status" value="1"/>
</dbReference>
<dbReference type="Pfam" id="PF01259">
    <property type="entry name" value="SAICAR_synt"/>
    <property type="match status" value="1"/>
</dbReference>
<keyword evidence="5 11" id="KW-0436">Ligase</keyword>
<dbReference type="InterPro" id="IPR050089">
    <property type="entry name" value="SAICAR_synthetase"/>
</dbReference>
<evidence type="ECO:0000256" key="11">
    <source>
        <dbReference type="HAMAP-Rule" id="MF_00137"/>
    </source>
</evidence>
<evidence type="ECO:0000256" key="10">
    <source>
        <dbReference type="ARBA" id="ARBA00048475"/>
    </source>
</evidence>
<dbReference type="RefSeq" id="WP_338787770.1">
    <property type="nucleotide sequence ID" value="NZ_CP147403.1"/>
</dbReference>
<dbReference type="Proteomes" id="UP001368328">
    <property type="component" value="Chromosome"/>
</dbReference>
<dbReference type="SUPFAM" id="SSF56104">
    <property type="entry name" value="SAICAR synthase-like"/>
    <property type="match status" value="1"/>
</dbReference>
<dbReference type="InterPro" id="IPR028923">
    <property type="entry name" value="SAICAR_synt/ADE2_N"/>
</dbReference>
<keyword evidence="6 11" id="KW-0547">Nucleotide-binding</keyword>
<dbReference type="GO" id="GO:0004639">
    <property type="term" value="F:phosphoribosylaminoimidazolesuccinocarboxamide synthase activity"/>
    <property type="evidence" value="ECO:0007669"/>
    <property type="project" value="UniProtKB-EC"/>
</dbReference>
<sequence length="239" mass="26965">MITDKLDLLYEGKAKRIYKTNEPNILLVSYKDSATAFNGVKKEEITGKGRLNNEISTLIFEKLTANNIENHFVKRLSETEQLVKKVTIIPLEVVVRNVVAGSLSKRLGIEEGTEIKETLVEFYYKDDALGDPLITEDHIALLNLATKEQGETLKTLAKQVNEVLKAHFLSCDVRLIDFKLEFGVTEEGNIILADEVSPDTCRLWDIKTNEKFDKDVFRRGIGSLTDAYEEILTRLGGQS</sequence>
<feature type="domain" description="SAICAR synthetase/ADE2 N-terminal" evidence="12">
    <location>
        <begin position="8"/>
        <end position="234"/>
    </location>
</feature>
<dbReference type="Gene3D" id="3.30.470.20">
    <property type="entry name" value="ATP-grasp fold, B domain"/>
    <property type="match status" value="1"/>
</dbReference>
<dbReference type="EC" id="6.3.2.6" evidence="3 11"/>
<evidence type="ECO:0000256" key="5">
    <source>
        <dbReference type="ARBA" id="ARBA00022598"/>
    </source>
</evidence>
<evidence type="ECO:0000256" key="6">
    <source>
        <dbReference type="ARBA" id="ARBA00022741"/>
    </source>
</evidence>
<evidence type="ECO:0000256" key="1">
    <source>
        <dbReference type="ARBA" id="ARBA00004672"/>
    </source>
</evidence>
<dbReference type="InterPro" id="IPR001636">
    <property type="entry name" value="SAICAR_synth"/>
</dbReference>
<dbReference type="InterPro" id="IPR018236">
    <property type="entry name" value="SAICAR_synthetase_CS"/>
</dbReference>
<dbReference type="EMBL" id="CP147403">
    <property type="protein sequence ID" value="WXB89058.1"/>
    <property type="molecule type" value="Genomic_DNA"/>
</dbReference>
<dbReference type="PROSITE" id="PS01058">
    <property type="entry name" value="SAICAR_SYNTHETASE_2"/>
    <property type="match status" value="1"/>
</dbReference>
<dbReference type="HAMAP" id="MF_00137">
    <property type="entry name" value="SAICAR_synth"/>
    <property type="match status" value="1"/>
</dbReference>
<dbReference type="InterPro" id="IPR033934">
    <property type="entry name" value="SAICAR_synt_PurC"/>
</dbReference>
<evidence type="ECO:0000256" key="8">
    <source>
        <dbReference type="ARBA" id="ARBA00022840"/>
    </source>
</evidence>
<evidence type="ECO:0000313" key="14">
    <source>
        <dbReference type="Proteomes" id="UP001368328"/>
    </source>
</evidence>
<evidence type="ECO:0000256" key="3">
    <source>
        <dbReference type="ARBA" id="ARBA00012217"/>
    </source>
</evidence>
<name>A0ABZ2MUK2_9BACI</name>
<evidence type="ECO:0000313" key="13">
    <source>
        <dbReference type="EMBL" id="WXB89058.1"/>
    </source>
</evidence>
<protein>
    <recommendedName>
        <fullName evidence="4 11">Phosphoribosylaminoimidazole-succinocarboxamide synthase</fullName>
        <ecNumber evidence="3 11">6.3.2.6</ecNumber>
    </recommendedName>
    <alternativeName>
        <fullName evidence="9 11">SAICAR synthetase</fullName>
    </alternativeName>
</protein>
<keyword evidence="7 11" id="KW-0658">Purine biosynthesis</keyword>
<evidence type="ECO:0000256" key="4">
    <source>
        <dbReference type="ARBA" id="ARBA00016460"/>
    </source>
</evidence>
<dbReference type="PANTHER" id="PTHR43599">
    <property type="entry name" value="MULTIFUNCTIONAL PROTEIN ADE2"/>
    <property type="match status" value="1"/>
</dbReference>
<comment type="pathway">
    <text evidence="1 11">Purine metabolism; IMP biosynthesis via de novo pathway; 5-amino-1-(5-phospho-D-ribosyl)imidazole-4-carboxamide from 5-amino-1-(5-phospho-D-ribosyl)imidazole-4-carboxylate: step 1/2.</text>
</comment>
<keyword evidence="14" id="KW-1185">Reference proteome</keyword>
<keyword evidence="8 11" id="KW-0067">ATP-binding</keyword>
<comment type="catalytic activity">
    <reaction evidence="10 11">
        <text>5-amino-1-(5-phospho-D-ribosyl)imidazole-4-carboxylate + L-aspartate + ATP = (2S)-2-[5-amino-1-(5-phospho-beta-D-ribosyl)imidazole-4-carboxamido]succinate + ADP + phosphate + 2 H(+)</text>
        <dbReference type="Rhea" id="RHEA:22628"/>
        <dbReference type="ChEBI" id="CHEBI:15378"/>
        <dbReference type="ChEBI" id="CHEBI:29991"/>
        <dbReference type="ChEBI" id="CHEBI:30616"/>
        <dbReference type="ChEBI" id="CHEBI:43474"/>
        <dbReference type="ChEBI" id="CHEBI:58443"/>
        <dbReference type="ChEBI" id="CHEBI:77657"/>
        <dbReference type="ChEBI" id="CHEBI:456216"/>
        <dbReference type="EC" id="6.3.2.6"/>
    </reaction>
</comment>
<organism evidence="13 14">
    <name type="scientific">Metabacillus rhizosphaerae</name>
    <dbReference type="NCBI Taxonomy" id="3117747"/>
    <lineage>
        <taxon>Bacteria</taxon>
        <taxon>Bacillati</taxon>
        <taxon>Bacillota</taxon>
        <taxon>Bacilli</taxon>
        <taxon>Bacillales</taxon>
        <taxon>Bacillaceae</taxon>
        <taxon>Metabacillus</taxon>
    </lineage>
</organism>